<dbReference type="Pfam" id="PF17939">
    <property type="entry name" value="TetR_C_30"/>
    <property type="match status" value="1"/>
</dbReference>
<evidence type="ECO:0000256" key="2">
    <source>
        <dbReference type="PROSITE-ProRule" id="PRU00335"/>
    </source>
</evidence>
<dbReference type="GO" id="GO:0000976">
    <property type="term" value="F:transcription cis-regulatory region binding"/>
    <property type="evidence" value="ECO:0007669"/>
    <property type="project" value="TreeGrafter"/>
</dbReference>
<protein>
    <submittedName>
        <fullName evidence="4">TetR family transcription factor</fullName>
    </submittedName>
</protein>
<gene>
    <name evidence="4" type="primary">tetR</name>
    <name evidence="4" type="ordered locus">KVU_PA0183</name>
</gene>
<dbReference type="KEGG" id="kvl:KVU_PA0183"/>
<dbReference type="PANTHER" id="PTHR30055">
    <property type="entry name" value="HTH-TYPE TRANSCRIPTIONAL REGULATOR RUTR"/>
    <property type="match status" value="1"/>
</dbReference>
<dbReference type="Proteomes" id="UP000000692">
    <property type="component" value="Plasmid 1"/>
</dbReference>
<dbReference type="Gene3D" id="1.10.357.10">
    <property type="entry name" value="Tetracycline Repressor, domain 2"/>
    <property type="match status" value="1"/>
</dbReference>
<reference evidence="4 5" key="1">
    <citation type="journal article" date="2011" name="J. Bacteriol.">
        <title>Complete genome sequence of the industrial strain Ketogulonicigenium vulgare WSH-001.</title>
        <authorList>
            <person name="Liu L."/>
            <person name="Li Y."/>
            <person name="Zhang J."/>
            <person name="Zhou Z."/>
            <person name="Liu J."/>
            <person name="Li X."/>
            <person name="Zhou J."/>
            <person name="Du G."/>
            <person name="Wang L."/>
            <person name="Chen J."/>
        </authorList>
    </citation>
    <scope>NUCLEOTIDE SEQUENCE [LARGE SCALE GENOMIC DNA]</scope>
    <source>
        <strain evidence="4 5">WSH-001</strain>
        <plasmid evidence="5">pKVU_100</plasmid>
    </source>
</reference>
<dbReference type="AlphaFoldDB" id="F9YB48"/>
<dbReference type="InterPro" id="IPR001647">
    <property type="entry name" value="HTH_TetR"/>
</dbReference>
<feature type="DNA-binding region" description="H-T-H motif" evidence="2">
    <location>
        <begin position="34"/>
        <end position="53"/>
    </location>
</feature>
<dbReference type="PROSITE" id="PS50977">
    <property type="entry name" value="HTH_TETR_2"/>
    <property type="match status" value="1"/>
</dbReference>
<name>F9YB48_KETVW</name>
<dbReference type="InterPro" id="IPR023772">
    <property type="entry name" value="DNA-bd_HTH_TetR-type_CS"/>
</dbReference>
<keyword evidence="1 2" id="KW-0238">DNA-binding</keyword>
<dbReference type="SUPFAM" id="SSF48498">
    <property type="entry name" value="Tetracyclin repressor-like, C-terminal domain"/>
    <property type="match status" value="1"/>
</dbReference>
<dbReference type="InterPro" id="IPR036271">
    <property type="entry name" value="Tet_transcr_reg_TetR-rel_C_sf"/>
</dbReference>
<evidence type="ECO:0000259" key="3">
    <source>
        <dbReference type="PROSITE" id="PS50977"/>
    </source>
</evidence>
<dbReference type="EMBL" id="CP002019">
    <property type="protein sequence ID" value="AEM42600.1"/>
    <property type="molecule type" value="Genomic_DNA"/>
</dbReference>
<dbReference type="InterPro" id="IPR050109">
    <property type="entry name" value="HTH-type_TetR-like_transc_reg"/>
</dbReference>
<dbReference type="RefSeq" id="WP_013368528.1">
    <property type="nucleotide sequence ID" value="NC_017386.1"/>
</dbReference>
<dbReference type="PANTHER" id="PTHR30055:SF235">
    <property type="entry name" value="TRANSCRIPTIONAL REGULATORY PROTEIN"/>
    <property type="match status" value="1"/>
</dbReference>
<dbReference type="InterPro" id="IPR041586">
    <property type="entry name" value="PsrA_TetR_C"/>
</dbReference>
<dbReference type="PROSITE" id="PS01081">
    <property type="entry name" value="HTH_TETR_1"/>
    <property type="match status" value="1"/>
</dbReference>
<evidence type="ECO:0000256" key="1">
    <source>
        <dbReference type="ARBA" id="ARBA00023125"/>
    </source>
</evidence>
<accession>F9YB48</accession>
<keyword evidence="4" id="KW-0614">Plasmid</keyword>
<organism evidence="4 5">
    <name type="scientific">Ketogulonicigenium vulgare (strain WSH-001)</name>
    <dbReference type="NCBI Taxonomy" id="759362"/>
    <lineage>
        <taxon>Bacteria</taxon>
        <taxon>Pseudomonadati</taxon>
        <taxon>Pseudomonadota</taxon>
        <taxon>Alphaproteobacteria</taxon>
        <taxon>Rhodobacterales</taxon>
        <taxon>Roseobacteraceae</taxon>
        <taxon>Ketogulonicigenium</taxon>
    </lineage>
</organism>
<evidence type="ECO:0000313" key="4">
    <source>
        <dbReference type="EMBL" id="AEM42600.1"/>
    </source>
</evidence>
<sequence length="227" mass="24975">MQPIEATDQSADTHGRILVAATITFAERGFEGATLKEITDRAGANIAAVNYYFRSKDELFRHVLRRLLEKVNAARALALQEYEAAVLAGEQPALYTLLEAMIRPMVQLGTGAGEGVAHLSLLLQARFSPSAPDDISFPDNDLIHERFIDALGRMLPHLSRKEIIWRYDCTRGAMMFVLADLSPSIHRIVRLAETQRDAEVETVVRELVAFAAQGFLAASAGTPLSGR</sequence>
<dbReference type="OrthoDB" id="2356263at2"/>
<dbReference type="HOGENOM" id="CLU_069356_19_1_5"/>
<dbReference type="PATRIC" id="fig|759362.5.peg.2876"/>
<dbReference type="Pfam" id="PF00440">
    <property type="entry name" value="TetR_N"/>
    <property type="match status" value="1"/>
</dbReference>
<geneLocation type="plasmid" evidence="5">
    <name>pKVU_100</name>
</geneLocation>
<feature type="domain" description="HTH tetR-type" evidence="3">
    <location>
        <begin position="11"/>
        <end position="71"/>
    </location>
</feature>
<proteinExistence type="predicted"/>
<keyword evidence="5" id="KW-1185">Reference proteome</keyword>
<dbReference type="PRINTS" id="PR00455">
    <property type="entry name" value="HTHTETR"/>
</dbReference>
<dbReference type="InterPro" id="IPR009057">
    <property type="entry name" value="Homeodomain-like_sf"/>
</dbReference>
<dbReference type="GO" id="GO:0003700">
    <property type="term" value="F:DNA-binding transcription factor activity"/>
    <property type="evidence" value="ECO:0007669"/>
    <property type="project" value="TreeGrafter"/>
</dbReference>
<dbReference type="SUPFAM" id="SSF46689">
    <property type="entry name" value="Homeodomain-like"/>
    <property type="match status" value="1"/>
</dbReference>
<evidence type="ECO:0000313" key="5">
    <source>
        <dbReference type="Proteomes" id="UP000000692"/>
    </source>
</evidence>